<feature type="region of interest" description="Disordered" evidence="1">
    <location>
        <begin position="161"/>
        <end position="191"/>
    </location>
</feature>
<name>A0AAD6ZVB3_9AGAR</name>
<comment type="caution">
    <text evidence="2">The sequence shown here is derived from an EMBL/GenBank/DDBJ whole genome shotgun (WGS) entry which is preliminary data.</text>
</comment>
<evidence type="ECO:0000256" key="1">
    <source>
        <dbReference type="SAM" id="MobiDB-lite"/>
    </source>
</evidence>
<evidence type="ECO:0000313" key="2">
    <source>
        <dbReference type="EMBL" id="KAJ7339748.1"/>
    </source>
</evidence>
<protein>
    <submittedName>
        <fullName evidence="2">Uncharacterized protein</fullName>
    </submittedName>
</protein>
<feature type="compositionally biased region" description="Gly residues" evidence="1">
    <location>
        <begin position="163"/>
        <end position="176"/>
    </location>
</feature>
<sequence>MDSELPSGSTDNGASRFEWRNSSTLADESESECGAVGCFLIPRGLSGDVHHRARGVDDVEDVANVHDPPALGDLLEARSGAVAWDVRLGRCCCNGARHRAGAEQRSEEGSEDYGAHWCCRIEVRKSVRGIYVAVTAEYRIGSLKDTAASIVAVGFRKRHGRGGHAAGGRRGVGGGRAAWPRDTARHGDQESCTELAEAYG</sequence>
<dbReference type="Proteomes" id="UP001218218">
    <property type="component" value="Unassembled WGS sequence"/>
</dbReference>
<evidence type="ECO:0000313" key="3">
    <source>
        <dbReference type="Proteomes" id="UP001218218"/>
    </source>
</evidence>
<keyword evidence="3" id="KW-1185">Reference proteome</keyword>
<accession>A0AAD6ZVB3</accession>
<dbReference type="EMBL" id="JARIHO010000027">
    <property type="protein sequence ID" value="KAJ7339748.1"/>
    <property type="molecule type" value="Genomic_DNA"/>
</dbReference>
<proteinExistence type="predicted"/>
<reference evidence="2" key="1">
    <citation type="submission" date="2023-03" db="EMBL/GenBank/DDBJ databases">
        <title>Massive genome expansion in bonnet fungi (Mycena s.s.) driven by repeated elements and novel gene families across ecological guilds.</title>
        <authorList>
            <consortium name="Lawrence Berkeley National Laboratory"/>
            <person name="Harder C.B."/>
            <person name="Miyauchi S."/>
            <person name="Viragh M."/>
            <person name="Kuo A."/>
            <person name="Thoen E."/>
            <person name="Andreopoulos B."/>
            <person name="Lu D."/>
            <person name="Skrede I."/>
            <person name="Drula E."/>
            <person name="Henrissat B."/>
            <person name="Morin E."/>
            <person name="Kohler A."/>
            <person name="Barry K."/>
            <person name="LaButti K."/>
            <person name="Morin E."/>
            <person name="Salamov A."/>
            <person name="Lipzen A."/>
            <person name="Mereny Z."/>
            <person name="Hegedus B."/>
            <person name="Baldrian P."/>
            <person name="Stursova M."/>
            <person name="Weitz H."/>
            <person name="Taylor A."/>
            <person name="Grigoriev I.V."/>
            <person name="Nagy L.G."/>
            <person name="Martin F."/>
            <person name="Kauserud H."/>
        </authorList>
    </citation>
    <scope>NUCLEOTIDE SEQUENCE</scope>
    <source>
        <strain evidence="2">CBHHK002</strain>
    </source>
</reference>
<organism evidence="2 3">
    <name type="scientific">Mycena albidolilacea</name>
    <dbReference type="NCBI Taxonomy" id="1033008"/>
    <lineage>
        <taxon>Eukaryota</taxon>
        <taxon>Fungi</taxon>
        <taxon>Dikarya</taxon>
        <taxon>Basidiomycota</taxon>
        <taxon>Agaricomycotina</taxon>
        <taxon>Agaricomycetes</taxon>
        <taxon>Agaricomycetidae</taxon>
        <taxon>Agaricales</taxon>
        <taxon>Marasmiineae</taxon>
        <taxon>Mycenaceae</taxon>
        <taxon>Mycena</taxon>
    </lineage>
</organism>
<gene>
    <name evidence="2" type="ORF">DFH08DRAFT_812127</name>
</gene>
<dbReference type="AlphaFoldDB" id="A0AAD6ZVB3"/>